<dbReference type="InterPro" id="IPR000878">
    <property type="entry name" value="4pyrrol_Mease"/>
</dbReference>
<evidence type="ECO:0000256" key="3">
    <source>
        <dbReference type="ARBA" id="ARBA00022603"/>
    </source>
</evidence>
<keyword evidence="1 6" id="KW-0963">Cytoplasm</keyword>
<dbReference type="EMBL" id="VFNX01000001">
    <property type="protein sequence ID" value="TQK98487.1"/>
    <property type="molecule type" value="Genomic_DNA"/>
</dbReference>
<evidence type="ECO:0000256" key="1">
    <source>
        <dbReference type="ARBA" id="ARBA00022490"/>
    </source>
</evidence>
<dbReference type="EC" id="2.1.1.198" evidence="6"/>
<evidence type="ECO:0000313" key="9">
    <source>
        <dbReference type="EMBL" id="TQK98487.1"/>
    </source>
</evidence>
<evidence type="ECO:0000256" key="7">
    <source>
        <dbReference type="SAM" id="MobiDB-lite"/>
    </source>
</evidence>
<evidence type="ECO:0000313" key="10">
    <source>
        <dbReference type="Proteomes" id="UP000318103"/>
    </source>
</evidence>
<evidence type="ECO:0000259" key="8">
    <source>
        <dbReference type="Pfam" id="PF00590"/>
    </source>
</evidence>
<dbReference type="STRING" id="164348.BFF78_24565"/>
<accession>A0A542UHC5</accession>
<feature type="region of interest" description="Disordered" evidence="7">
    <location>
        <begin position="1"/>
        <end position="20"/>
    </location>
</feature>
<dbReference type="FunFam" id="3.30.950.10:FF:000003">
    <property type="entry name" value="Ribosomal RNA small subunit methyltransferase I"/>
    <property type="match status" value="1"/>
</dbReference>
<keyword evidence="10" id="KW-1185">Reference proteome</keyword>
<evidence type="ECO:0000256" key="6">
    <source>
        <dbReference type="HAMAP-Rule" id="MF_01877"/>
    </source>
</evidence>
<dbReference type="InterPro" id="IPR008189">
    <property type="entry name" value="rRNA_ssu_MeTfrase_I"/>
</dbReference>
<dbReference type="Gene3D" id="3.40.1010.10">
    <property type="entry name" value="Cobalt-precorrin-4 Transmethylase, Domain 1"/>
    <property type="match status" value="1"/>
</dbReference>
<organism evidence="9 10">
    <name type="scientific">Streptomyces puniciscabiei</name>
    <dbReference type="NCBI Taxonomy" id="164348"/>
    <lineage>
        <taxon>Bacteria</taxon>
        <taxon>Bacillati</taxon>
        <taxon>Actinomycetota</taxon>
        <taxon>Actinomycetes</taxon>
        <taxon>Kitasatosporales</taxon>
        <taxon>Streptomycetaceae</taxon>
        <taxon>Streptomyces</taxon>
    </lineage>
</organism>
<dbReference type="InterPro" id="IPR035996">
    <property type="entry name" value="4pyrrol_Methylase_sf"/>
</dbReference>
<dbReference type="CDD" id="cd11648">
    <property type="entry name" value="RsmI"/>
    <property type="match status" value="1"/>
</dbReference>
<keyword evidence="4 6" id="KW-0808">Transferase</keyword>
<comment type="subcellular location">
    <subcellularLocation>
        <location evidence="6">Cytoplasm</location>
    </subcellularLocation>
</comment>
<comment type="function">
    <text evidence="6">Catalyzes the 2'-O-methylation of the ribose of cytidine 1402 (C1402) in 16S rRNA.</text>
</comment>
<name>A0A542UHC5_9ACTN</name>
<dbReference type="PANTHER" id="PTHR46111">
    <property type="entry name" value="RIBOSOMAL RNA SMALL SUBUNIT METHYLTRANSFERASE I"/>
    <property type="match status" value="1"/>
</dbReference>
<gene>
    <name evidence="6" type="primary">rsmI</name>
    <name evidence="9" type="ORF">FB563_3518</name>
</gene>
<reference evidence="9 10" key="1">
    <citation type="submission" date="2019-06" db="EMBL/GenBank/DDBJ databases">
        <title>Sequencing the genomes of 1000 actinobacteria strains.</title>
        <authorList>
            <person name="Klenk H.-P."/>
        </authorList>
    </citation>
    <scope>NUCLEOTIDE SEQUENCE [LARGE SCALE GENOMIC DNA]</scope>
    <source>
        <strain evidence="9 10">DSM 41929</strain>
    </source>
</reference>
<comment type="caution">
    <text evidence="9">The sequence shown here is derived from an EMBL/GenBank/DDBJ whole genome shotgun (WGS) entry which is preliminary data.</text>
</comment>
<keyword evidence="3 6" id="KW-0489">Methyltransferase</keyword>
<dbReference type="Pfam" id="PF00590">
    <property type="entry name" value="TP_methylase"/>
    <property type="match status" value="1"/>
</dbReference>
<dbReference type="GO" id="GO:0070677">
    <property type="term" value="F:rRNA (cytosine-2'-O-)-methyltransferase activity"/>
    <property type="evidence" value="ECO:0007669"/>
    <property type="project" value="UniProtKB-UniRule"/>
</dbReference>
<protein>
    <recommendedName>
        <fullName evidence="6">Ribosomal RNA small subunit methyltransferase I</fullName>
        <ecNumber evidence="6">2.1.1.198</ecNumber>
    </recommendedName>
    <alternativeName>
        <fullName evidence="6">16S rRNA 2'-O-ribose C1402 methyltransferase</fullName>
    </alternativeName>
    <alternativeName>
        <fullName evidence="6">rRNA (cytidine-2'-O-)-methyltransferase RsmI</fullName>
    </alternativeName>
</protein>
<dbReference type="SUPFAM" id="SSF53790">
    <property type="entry name" value="Tetrapyrrole methylase"/>
    <property type="match status" value="1"/>
</dbReference>
<keyword evidence="5 6" id="KW-0949">S-adenosyl-L-methionine</keyword>
<dbReference type="InterPro" id="IPR014776">
    <property type="entry name" value="4pyrrole_Mease_sub2"/>
</dbReference>
<evidence type="ECO:0000256" key="4">
    <source>
        <dbReference type="ARBA" id="ARBA00022679"/>
    </source>
</evidence>
<dbReference type="GO" id="GO:0005737">
    <property type="term" value="C:cytoplasm"/>
    <property type="evidence" value="ECO:0007669"/>
    <property type="project" value="UniProtKB-SubCell"/>
</dbReference>
<keyword evidence="2 6" id="KW-0698">rRNA processing</keyword>
<proteinExistence type="inferred from homology"/>
<sequence>MWGTGRDTVVPPGPEGRPSAVLVGTSDGLSVVPARMGSVTGTLVLAGTPIGDIADAPPRLAEELAGADVVAAEDTRRLRRLTQALGVTPKGRVVSYFEGNESARTPELVEELLGGARVLLVTDAGMPSVSDPGYRLVAAAVEKDIRVTAVPGPSAVLTALALSGLPVDRFCFEGFLPRKAGERLSRLKEVAAERRTLVYFEAPHRLDDTLAAMAEVFGADRRAAVCRELTKTYEEVRRGPLAELAEWAAEGVRGEITVVVEGAPQAAPEELGAEELVRRVRAREEAGERRKEAIAAVAVEAGLPKRVVFDAVVAAKRSGD</sequence>
<dbReference type="AlphaFoldDB" id="A0A542UHC5"/>
<evidence type="ECO:0000256" key="2">
    <source>
        <dbReference type="ARBA" id="ARBA00022552"/>
    </source>
</evidence>
<comment type="similarity">
    <text evidence="6">Belongs to the methyltransferase superfamily. RsmI family.</text>
</comment>
<dbReference type="InterPro" id="IPR014777">
    <property type="entry name" value="4pyrrole_Mease_sub1"/>
</dbReference>
<dbReference type="NCBIfam" id="TIGR00096">
    <property type="entry name" value="16S rRNA (cytidine(1402)-2'-O)-methyltransferase"/>
    <property type="match status" value="1"/>
</dbReference>
<comment type="catalytic activity">
    <reaction evidence="6">
        <text>cytidine(1402) in 16S rRNA + S-adenosyl-L-methionine = 2'-O-methylcytidine(1402) in 16S rRNA + S-adenosyl-L-homocysteine + H(+)</text>
        <dbReference type="Rhea" id="RHEA:42924"/>
        <dbReference type="Rhea" id="RHEA-COMP:10285"/>
        <dbReference type="Rhea" id="RHEA-COMP:10286"/>
        <dbReference type="ChEBI" id="CHEBI:15378"/>
        <dbReference type="ChEBI" id="CHEBI:57856"/>
        <dbReference type="ChEBI" id="CHEBI:59789"/>
        <dbReference type="ChEBI" id="CHEBI:74495"/>
        <dbReference type="ChEBI" id="CHEBI:82748"/>
        <dbReference type="EC" id="2.1.1.198"/>
    </reaction>
</comment>
<dbReference type="Proteomes" id="UP000318103">
    <property type="component" value="Unassembled WGS sequence"/>
</dbReference>
<evidence type="ECO:0000256" key="5">
    <source>
        <dbReference type="ARBA" id="ARBA00022691"/>
    </source>
</evidence>
<dbReference type="Gene3D" id="3.30.950.10">
    <property type="entry name" value="Methyltransferase, Cobalt-precorrin-4 Transmethylase, Domain 2"/>
    <property type="match status" value="1"/>
</dbReference>
<dbReference type="FunFam" id="3.40.1010.10:FF:000007">
    <property type="entry name" value="Ribosomal RNA small subunit methyltransferase I"/>
    <property type="match status" value="1"/>
</dbReference>
<feature type="domain" description="Tetrapyrrole methylase" evidence="8">
    <location>
        <begin position="42"/>
        <end position="245"/>
    </location>
</feature>
<dbReference type="HAMAP" id="MF_01877">
    <property type="entry name" value="16SrRNA_methyltr_I"/>
    <property type="match status" value="1"/>
</dbReference>
<dbReference type="PANTHER" id="PTHR46111:SF1">
    <property type="entry name" value="RIBOSOMAL RNA SMALL SUBUNIT METHYLTRANSFERASE I"/>
    <property type="match status" value="1"/>
</dbReference>
<dbReference type="PIRSF" id="PIRSF005917">
    <property type="entry name" value="MTase_YraL"/>
    <property type="match status" value="1"/>
</dbReference>